<evidence type="ECO:0008006" key="4">
    <source>
        <dbReference type="Google" id="ProtNLM"/>
    </source>
</evidence>
<feature type="region of interest" description="Disordered" evidence="1">
    <location>
        <begin position="277"/>
        <end position="299"/>
    </location>
</feature>
<organism evidence="2 3">
    <name type="scientific">Batillaria attramentaria</name>
    <dbReference type="NCBI Taxonomy" id="370345"/>
    <lineage>
        <taxon>Eukaryota</taxon>
        <taxon>Metazoa</taxon>
        <taxon>Spiralia</taxon>
        <taxon>Lophotrochozoa</taxon>
        <taxon>Mollusca</taxon>
        <taxon>Gastropoda</taxon>
        <taxon>Caenogastropoda</taxon>
        <taxon>Sorbeoconcha</taxon>
        <taxon>Cerithioidea</taxon>
        <taxon>Batillariidae</taxon>
        <taxon>Batillaria</taxon>
    </lineage>
</organism>
<feature type="compositionally biased region" description="Low complexity" evidence="1">
    <location>
        <begin position="278"/>
        <end position="293"/>
    </location>
</feature>
<protein>
    <recommendedName>
        <fullName evidence="4">Schlafen AlbA-2 domain-containing protein</fullName>
    </recommendedName>
</protein>
<comment type="caution">
    <text evidence="2">The sequence shown here is derived from an EMBL/GenBank/DDBJ whole genome shotgun (WGS) entry which is preliminary data.</text>
</comment>
<reference evidence="2 3" key="1">
    <citation type="journal article" date="2023" name="Sci. Data">
        <title>Genome assembly of the Korean intertidal mud-creeper Batillaria attramentaria.</title>
        <authorList>
            <person name="Patra A.K."/>
            <person name="Ho P.T."/>
            <person name="Jun S."/>
            <person name="Lee S.J."/>
            <person name="Kim Y."/>
            <person name="Won Y.J."/>
        </authorList>
    </citation>
    <scope>NUCLEOTIDE SEQUENCE [LARGE SCALE GENOMIC DNA]</scope>
    <source>
        <strain evidence="2">Wonlab-2016</strain>
    </source>
</reference>
<gene>
    <name evidence="2" type="ORF">BaRGS_00036556</name>
</gene>
<accession>A0ABD0JBE3</accession>
<dbReference type="EMBL" id="JACVVK020000519">
    <property type="protein sequence ID" value="KAK7468195.1"/>
    <property type="molecule type" value="Genomic_DNA"/>
</dbReference>
<sequence>MACSGCNKIRRKVAVARWQRIVMDNPSIESVLQGRRDQRAEHLHRMLKVVNALLNTGGGIVCIHARDPYLVGLFDERIDNKLCALIPDHSLFHENFERSFWDEQHILIRVTYRHRPLSTLAVNSKLLRDTGLQDMTCLHALGWVGAVSDEDSAQSAPNANYIEIPTFVKDEPVRVRYGVFQESSSMQVKSIPDDMRNRPLQELINYIWIDMALATYISALSKLPDGGCMYFGVEEEHIKGNKAWKQVPKERVSDVLVTEDPAWSVWEDVHAEYYVVRQGKQPPGSPPTGSSQTEGVRRKWSAVEEDLEANLPIRLRDRRWKIWRENDPRVLYVAKESDVPLVKEVATGRFIAKGITLREGDKGRLRHAIQTKVQNEMMWLSGSGPVENPIHVNFSPVKNREENTDLFVIKIAVSNFHGLSFHDAQGPLSYEFVRGSLEPVKVDVDAWVWQYSGTLSRKIPSFTHN</sequence>
<name>A0ABD0JBE3_9CAEN</name>
<evidence type="ECO:0000313" key="3">
    <source>
        <dbReference type="Proteomes" id="UP001519460"/>
    </source>
</evidence>
<dbReference type="Proteomes" id="UP001519460">
    <property type="component" value="Unassembled WGS sequence"/>
</dbReference>
<dbReference type="AlphaFoldDB" id="A0ABD0JBE3"/>
<evidence type="ECO:0000256" key="1">
    <source>
        <dbReference type="SAM" id="MobiDB-lite"/>
    </source>
</evidence>
<proteinExistence type="predicted"/>
<evidence type="ECO:0000313" key="2">
    <source>
        <dbReference type="EMBL" id="KAK7468195.1"/>
    </source>
</evidence>
<keyword evidence="3" id="KW-1185">Reference proteome</keyword>